<evidence type="ECO:0000313" key="2">
    <source>
        <dbReference type="Proteomes" id="UP000533306"/>
    </source>
</evidence>
<reference evidence="1 2" key="1">
    <citation type="submission" date="2020-08" db="EMBL/GenBank/DDBJ databases">
        <title>Genomic Encyclopedia of Type Strains, Phase IV (KMG-IV): sequencing the most valuable type-strain genomes for metagenomic binning, comparative biology and taxonomic classification.</title>
        <authorList>
            <person name="Goeker M."/>
        </authorList>
    </citation>
    <scope>NUCLEOTIDE SEQUENCE [LARGE SCALE GENOMIC DNA]</scope>
    <source>
        <strain evidence="1 2">DSM 11099</strain>
    </source>
</reference>
<dbReference type="AlphaFoldDB" id="A0A7W9S2S3"/>
<proteinExistence type="predicted"/>
<sequence>MADWSPIYKTGTATLTNGQTAVTGQGTSWNTAGLRAGDQIKAAGFSVTIAAINPNGTGLTLAEGWPGVTRTALPYEILRVSDADRLIAAHADLMAALVPNLTSLGGLTLAANKGIHATGAGALATHNLTAFMRGVLGSADGSAARLALGANDAANLNAGILPAARLPFVAGTSNLTLTATTTSPTISSYAARICTWIKLGQLVLCNFDIRPTVTDVGSGSVQIDGVPFVPAGGRAVSAAIGLNSLTSVPVNIDISAVGQARMLTNPGGSAPTSVLKTGANILFFSAAFWTAA</sequence>
<organism evidence="1 2">
    <name type="scientific">Aquamicrobium lusatiense</name>
    <dbReference type="NCBI Taxonomy" id="89772"/>
    <lineage>
        <taxon>Bacteria</taxon>
        <taxon>Pseudomonadati</taxon>
        <taxon>Pseudomonadota</taxon>
        <taxon>Alphaproteobacteria</taxon>
        <taxon>Hyphomicrobiales</taxon>
        <taxon>Phyllobacteriaceae</taxon>
        <taxon>Aquamicrobium</taxon>
    </lineage>
</organism>
<evidence type="ECO:0000313" key="1">
    <source>
        <dbReference type="EMBL" id="MBB6011863.1"/>
    </source>
</evidence>
<keyword evidence="2" id="KW-1185">Reference proteome</keyword>
<dbReference type="RefSeq" id="WP_183827331.1">
    <property type="nucleotide sequence ID" value="NZ_JACHEU010000001.1"/>
</dbReference>
<comment type="caution">
    <text evidence="1">The sequence shown here is derived from an EMBL/GenBank/DDBJ whole genome shotgun (WGS) entry which is preliminary data.</text>
</comment>
<dbReference type="Proteomes" id="UP000533306">
    <property type="component" value="Unassembled WGS sequence"/>
</dbReference>
<name>A0A7W9S2S3_9HYPH</name>
<dbReference type="EMBL" id="JACHEU010000001">
    <property type="protein sequence ID" value="MBB6011863.1"/>
    <property type="molecule type" value="Genomic_DNA"/>
</dbReference>
<protein>
    <submittedName>
        <fullName evidence="1">Uncharacterized protein</fullName>
    </submittedName>
</protein>
<gene>
    <name evidence="1" type="ORF">HNR59_001208</name>
</gene>
<accession>A0A7W9S2S3</accession>